<sequence length="97" mass="10685">MQNLGKYNPFHILSFAFIIIGFGLFTLRDQHSPTGEWVVFQAIESVGLGIFLTTALPAVQVKLSDGDTAKATGVWRLCEALAWFLALLSPPPFQHPN</sequence>
<keyword evidence="4 8" id="KW-0812">Transmembrane</keyword>
<dbReference type="Proteomes" id="UP001610563">
    <property type="component" value="Unassembled WGS sequence"/>
</dbReference>
<evidence type="ECO:0000256" key="1">
    <source>
        <dbReference type="ARBA" id="ARBA00004141"/>
    </source>
</evidence>
<organism evidence="9 10">
    <name type="scientific">Aspergillus keveii</name>
    <dbReference type="NCBI Taxonomy" id="714993"/>
    <lineage>
        <taxon>Eukaryota</taxon>
        <taxon>Fungi</taxon>
        <taxon>Dikarya</taxon>
        <taxon>Ascomycota</taxon>
        <taxon>Pezizomycotina</taxon>
        <taxon>Eurotiomycetes</taxon>
        <taxon>Eurotiomycetidae</taxon>
        <taxon>Eurotiales</taxon>
        <taxon>Aspergillaceae</taxon>
        <taxon>Aspergillus</taxon>
        <taxon>Aspergillus subgen. Nidulantes</taxon>
    </lineage>
</organism>
<evidence type="ECO:0000256" key="2">
    <source>
        <dbReference type="ARBA" id="ARBA00008335"/>
    </source>
</evidence>
<proteinExistence type="inferred from homology"/>
<evidence type="ECO:0000256" key="6">
    <source>
        <dbReference type="ARBA" id="ARBA00023136"/>
    </source>
</evidence>
<dbReference type="PANTHER" id="PTHR23501:SF187">
    <property type="entry name" value="MAJOR FACILITATOR SUPERFAMILY (MFS) PROFILE DOMAIN-CONTAINING PROTEIN"/>
    <property type="match status" value="1"/>
</dbReference>
<protein>
    <submittedName>
        <fullName evidence="9">Uncharacterized protein</fullName>
    </submittedName>
</protein>
<reference evidence="9 10" key="1">
    <citation type="submission" date="2024-07" db="EMBL/GenBank/DDBJ databases">
        <title>Section-level genome sequencing and comparative genomics of Aspergillus sections Usti and Cavernicolus.</title>
        <authorList>
            <consortium name="Lawrence Berkeley National Laboratory"/>
            <person name="Nybo J.L."/>
            <person name="Vesth T.C."/>
            <person name="Theobald S."/>
            <person name="Frisvad J.C."/>
            <person name="Larsen T.O."/>
            <person name="Kjaerboelling I."/>
            <person name="Rothschild-Mancinelli K."/>
            <person name="Lyhne E.K."/>
            <person name="Kogle M.E."/>
            <person name="Barry K."/>
            <person name="Clum A."/>
            <person name="Na H."/>
            <person name="Ledsgaard L."/>
            <person name="Lin J."/>
            <person name="Lipzen A."/>
            <person name="Kuo A."/>
            <person name="Riley R."/>
            <person name="Mondo S."/>
            <person name="Labutti K."/>
            <person name="Haridas S."/>
            <person name="Pangalinan J."/>
            <person name="Salamov A.A."/>
            <person name="Simmons B.A."/>
            <person name="Magnuson J.K."/>
            <person name="Chen J."/>
            <person name="Drula E."/>
            <person name="Henrissat B."/>
            <person name="Wiebenga A."/>
            <person name="Lubbers R.J."/>
            <person name="Gomes A.C."/>
            <person name="Makela M.R."/>
            <person name="Stajich J."/>
            <person name="Grigoriev I.V."/>
            <person name="Mortensen U.H."/>
            <person name="De Vries R.P."/>
            <person name="Baker S.E."/>
            <person name="Andersen M.R."/>
        </authorList>
    </citation>
    <scope>NUCLEOTIDE SEQUENCE [LARGE SCALE GENOMIC DNA]</scope>
    <source>
        <strain evidence="9 10">CBS 209.92</strain>
    </source>
</reference>
<keyword evidence="10" id="KW-1185">Reference proteome</keyword>
<evidence type="ECO:0000313" key="10">
    <source>
        <dbReference type="Proteomes" id="UP001610563"/>
    </source>
</evidence>
<comment type="subcellular location">
    <subcellularLocation>
        <location evidence="1">Membrane</location>
        <topology evidence="1">Multi-pass membrane protein</topology>
    </subcellularLocation>
</comment>
<keyword evidence="7" id="KW-0325">Glycoprotein</keyword>
<feature type="transmembrane region" description="Helical" evidence="8">
    <location>
        <begin position="39"/>
        <end position="61"/>
    </location>
</feature>
<keyword evidence="6 8" id="KW-0472">Membrane</keyword>
<evidence type="ECO:0000256" key="7">
    <source>
        <dbReference type="ARBA" id="ARBA00023180"/>
    </source>
</evidence>
<accession>A0ABR4G437</accession>
<evidence type="ECO:0000313" key="9">
    <source>
        <dbReference type="EMBL" id="KAL2793771.1"/>
    </source>
</evidence>
<gene>
    <name evidence="9" type="ORF">BJX66DRAFT_305390</name>
</gene>
<evidence type="ECO:0000256" key="5">
    <source>
        <dbReference type="ARBA" id="ARBA00022989"/>
    </source>
</evidence>
<comment type="caution">
    <text evidence="9">The sequence shown here is derived from an EMBL/GenBank/DDBJ whole genome shotgun (WGS) entry which is preliminary data.</text>
</comment>
<evidence type="ECO:0000256" key="4">
    <source>
        <dbReference type="ARBA" id="ARBA00022692"/>
    </source>
</evidence>
<evidence type="ECO:0000256" key="3">
    <source>
        <dbReference type="ARBA" id="ARBA00022448"/>
    </source>
</evidence>
<feature type="transmembrane region" description="Helical" evidence="8">
    <location>
        <begin position="7"/>
        <end position="27"/>
    </location>
</feature>
<dbReference type="EMBL" id="JBFTWV010000053">
    <property type="protein sequence ID" value="KAL2793771.1"/>
    <property type="molecule type" value="Genomic_DNA"/>
</dbReference>
<name>A0ABR4G437_9EURO</name>
<evidence type="ECO:0000256" key="8">
    <source>
        <dbReference type="SAM" id="Phobius"/>
    </source>
</evidence>
<keyword evidence="3" id="KW-0813">Transport</keyword>
<dbReference type="PANTHER" id="PTHR23501">
    <property type="entry name" value="MAJOR FACILITATOR SUPERFAMILY"/>
    <property type="match status" value="1"/>
</dbReference>
<comment type="similarity">
    <text evidence="2">Belongs to the major facilitator superfamily.</text>
</comment>
<keyword evidence="5 8" id="KW-1133">Transmembrane helix</keyword>